<reference evidence="5 6" key="1">
    <citation type="submission" date="2015-10" db="EMBL/GenBank/DDBJ databases">
        <title>Full genome of DAOMC 229536 Phialocephala scopiformis, a fungal endophyte of spruce producing the potent anti-insectan compound rugulosin.</title>
        <authorList>
            <consortium name="DOE Joint Genome Institute"/>
            <person name="Walker A.K."/>
            <person name="Frasz S.L."/>
            <person name="Seifert K.A."/>
            <person name="Miller J.D."/>
            <person name="Mondo S.J."/>
            <person name="Labutti K."/>
            <person name="Lipzen A."/>
            <person name="Dockter R."/>
            <person name="Kennedy M."/>
            <person name="Grigoriev I.V."/>
            <person name="Spatafora J.W."/>
        </authorList>
    </citation>
    <scope>NUCLEOTIDE SEQUENCE [LARGE SCALE GENOMIC DNA]</scope>
    <source>
        <strain evidence="5 6">CBS 120377</strain>
    </source>
</reference>
<dbReference type="PROSITE" id="PS50088">
    <property type="entry name" value="ANK_REPEAT"/>
    <property type="match status" value="2"/>
</dbReference>
<dbReference type="InParanoid" id="A0A194WRK6"/>
<dbReference type="RefSeq" id="XP_018064991.1">
    <property type="nucleotide sequence ID" value="XM_018215880.1"/>
</dbReference>
<feature type="region of interest" description="Disordered" evidence="4">
    <location>
        <begin position="171"/>
        <end position="228"/>
    </location>
</feature>
<dbReference type="OrthoDB" id="194358at2759"/>
<dbReference type="AlphaFoldDB" id="A0A194WRK6"/>
<dbReference type="PANTHER" id="PTHR24180:SF45">
    <property type="entry name" value="POLY [ADP-RIBOSE] POLYMERASE TANKYRASE"/>
    <property type="match status" value="1"/>
</dbReference>
<gene>
    <name evidence="5" type="ORF">LY89DRAFT_689296</name>
</gene>
<evidence type="ECO:0000256" key="3">
    <source>
        <dbReference type="PROSITE-ProRule" id="PRU00023"/>
    </source>
</evidence>
<dbReference type="PROSITE" id="PS50297">
    <property type="entry name" value="ANK_REP_REGION"/>
    <property type="match status" value="2"/>
</dbReference>
<evidence type="ECO:0000256" key="2">
    <source>
        <dbReference type="ARBA" id="ARBA00023043"/>
    </source>
</evidence>
<evidence type="ECO:0000256" key="1">
    <source>
        <dbReference type="ARBA" id="ARBA00022737"/>
    </source>
</evidence>
<keyword evidence="6" id="KW-1185">Reference proteome</keyword>
<dbReference type="InterPro" id="IPR051637">
    <property type="entry name" value="Ank_repeat_dom-contain_49"/>
</dbReference>
<keyword evidence="2 3" id="KW-0040">ANK repeat</keyword>
<feature type="compositionally biased region" description="Polar residues" evidence="4">
    <location>
        <begin position="252"/>
        <end position="270"/>
    </location>
</feature>
<feature type="repeat" description="ANK" evidence="3">
    <location>
        <begin position="820"/>
        <end position="852"/>
    </location>
</feature>
<evidence type="ECO:0000313" key="5">
    <source>
        <dbReference type="EMBL" id="KUJ10636.1"/>
    </source>
</evidence>
<keyword evidence="1" id="KW-0677">Repeat</keyword>
<feature type="region of interest" description="Disordered" evidence="4">
    <location>
        <begin position="252"/>
        <end position="302"/>
    </location>
</feature>
<feature type="compositionally biased region" description="Polar residues" evidence="4">
    <location>
        <begin position="42"/>
        <end position="63"/>
    </location>
</feature>
<feature type="repeat" description="ANK" evidence="3">
    <location>
        <begin position="518"/>
        <end position="550"/>
    </location>
</feature>
<dbReference type="EMBL" id="KQ947428">
    <property type="protein sequence ID" value="KUJ10636.1"/>
    <property type="molecule type" value="Genomic_DNA"/>
</dbReference>
<feature type="compositionally biased region" description="Low complexity" evidence="4">
    <location>
        <begin position="276"/>
        <end position="290"/>
    </location>
</feature>
<feature type="compositionally biased region" description="Basic and acidic residues" evidence="4">
    <location>
        <begin position="178"/>
        <end position="198"/>
    </location>
</feature>
<sequence length="923" mass="102865">MDSTPCRPGFPVWTPPFRVPNFSLPRKFPALPGTIDSRESLNTRPISTIPISNERPSTHLKASSNKRKRQHGAKPGENSCGIKKQKLIGRPRNSWTKSRLRKLVRLYLMTDLSVQDIAIVLRAKDFSPSKRDTQKQIKWHFPGRDPRQFRDQWNMPKIRLQLARECRAKKSARSTSLLRERKSRSPMDDELTSFHESDGTYGQGLNPELLNLPGSIDESLPSEASTDANDISLEKCTFTDYNIRMVEEASNVRPSISDTTSDGCSPSISKIPSLVSSHASTRSTGSSSHANGSPSPEHLDHSEKSLSMIDVAESADTILKPDLETGQQETVPATTATPLSLPNLRFFPAAEKHPASIPESHELSIHSIGGLRRRLPGKTDSVLGDVWSAFQNLTISGASTRSHTSWAGRVVSTISTSVSGLSHSDRHLHDVDENEESTFTPLGIEPRLPLPGDFAADSLYKAYYIGQRRYRRKWGEFEKRPRILKDSHSVRSIAKLVLSIHTHTLEVQLLDPQRKDLFGNTALHIAAALQRLAMFHPLIRHGVNVHAENSANETLLHLVDDFDEYEYSILSTLKTAEYDFNQRNCLGQTALHQLMQGWMGELRLRGILAALAIFKIPLPSSRDSFGNTIMSQLEEAGIDKYTIRISLSERDDRPQKETWDLTEMAGLQRPRVPENQTAPVMPNYGDQVSITTMEELCLYDHHRALLKTIVKAYSSPRHEDNDGRNGLHCLAEVSLTLPIQCEIPNYATACDGLAFRTRREGLLYGLVHVGVDPDNHDKEGLTPLMAFIIHTRDGEDEDATERLLSQLCEAGVNVNRRNRSGETPLHMAVKLGKRTVTKFLLENKANVHARDISGTGIIASGLEQSRKSTDGALLAQILLCVDLVKKAGGVASPTFYQEWAVDESGSNSKARRRISLPRLALRT</sequence>
<evidence type="ECO:0000313" key="6">
    <source>
        <dbReference type="Proteomes" id="UP000070700"/>
    </source>
</evidence>
<feature type="region of interest" description="Disordered" evidence="4">
    <location>
        <begin position="33"/>
        <end position="83"/>
    </location>
</feature>
<dbReference type="GeneID" id="28825606"/>
<dbReference type="InterPro" id="IPR036770">
    <property type="entry name" value="Ankyrin_rpt-contain_sf"/>
</dbReference>
<dbReference type="InterPro" id="IPR002110">
    <property type="entry name" value="Ankyrin_rpt"/>
</dbReference>
<dbReference type="SUPFAM" id="SSF48403">
    <property type="entry name" value="Ankyrin repeat"/>
    <property type="match status" value="2"/>
</dbReference>
<protein>
    <submittedName>
        <fullName evidence="5">Ankyrin</fullName>
    </submittedName>
</protein>
<dbReference type="Pfam" id="PF00023">
    <property type="entry name" value="Ank"/>
    <property type="match status" value="1"/>
</dbReference>
<dbReference type="Pfam" id="PF12796">
    <property type="entry name" value="Ank_2"/>
    <property type="match status" value="1"/>
</dbReference>
<proteinExistence type="predicted"/>
<accession>A0A194WRK6</accession>
<dbReference type="PANTHER" id="PTHR24180">
    <property type="entry name" value="CYCLIN-DEPENDENT KINASE INHIBITOR 2C-RELATED"/>
    <property type="match status" value="1"/>
</dbReference>
<evidence type="ECO:0000256" key="4">
    <source>
        <dbReference type="SAM" id="MobiDB-lite"/>
    </source>
</evidence>
<dbReference type="Proteomes" id="UP000070700">
    <property type="component" value="Unassembled WGS sequence"/>
</dbReference>
<dbReference type="SMART" id="SM00248">
    <property type="entry name" value="ANK"/>
    <property type="match status" value="3"/>
</dbReference>
<dbReference type="Gene3D" id="1.25.40.20">
    <property type="entry name" value="Ankyrin repeat-containing domain"/>
    <property type="match status" value="2"/>
</dbReference>
<name>A0A194WRK6_MOLSC</name>
<dbReference type="KEGG" id="psco:LY89DRAFT_689296"/>
<organism evidence="5 6">
    <name type="scientific">Mollisia scopiformis</name>
    <name type="common">Conifer needle endophyte fungus</name>
    <name type="synonym">Phialocephala scopiformis</name>
    <dbReference type="NCBI Taxonomy" id="149040"/>
    <lineage>
        <taxon>Eukaryota</taxon>
        <taxon>Fungi</taxon>
        <taxon>Dikarya</taxon>
        <taxon>Ascomycota</taxon>
        <taxon>Pezizomycotina</taxon>
        <taxon>Leotiomycetes</taxon>
        <taxon>Helotiales</taxon>
        <taxon>Mollisiaceae</taxon>
        <taxon>Mollisia</taxon>
    </lineage>
</organism>